<reference evidence="1 2" key="1">
    <citation type="submission" date="2016-10" db="EMBL/GenBank/DDBJ databases">
        <title>Updated version of Genome Assembly of Janthinobacterium lividum ERGS5:01.</title>
        <authorList>
            <person name="Kumar R."/>
            <person name="Acharya V."/>
            <person name="Singh D."/>
        </authorList>
    </citation>
    <scope>NUCLEOTIDE SEQUENCE [LARGE SCALE GENOMIC DNA]</scope>
    <source>
        <strain evidence="1 2">ERGS5:01</strain>
    </source>
</reference>
<dbReference type="EMBL" id="MAQB02000002">
    <property type="protein sequence ID" value="OFJ47611.1"/>
    <property type="molecule type" value="Genomic_DNA"/>
</dbReference>
<organism evidence="1 2">
    <name type="scientific">Janthinobacterium lividum</name>
    <dbReference type="NCBI Taxonomy" id="29581"/>
    <lineage>
        <taxon>Bacteria</taxon>
        <taxon>Pseudomonadati</taxon>
        <taxon>Pseudomonadota</taxon>
        <taxon>Betaproteobacteria</taxon>
        <taxon>Burkholderiales</taxon>
        <taxon>Oxalobacteraceae</taxon>
        <taxon>Janthinobacterium</taxon>
    </lineage>
</organism>
<dbReference type="Proteomes" id="UP000092634">
    <property type="component" value="Unassembled WGS sequence"/>
</dbReference>
<protein>
    <submittedName>
        <fullName evidence="1">Uncharacterized protein</fullName>
    </submittedName>
</protein>
<gene>
    <name evidence="1" type="ORF">BA896_023010</name>
</gene>
<proteinExistence type="predicted"/>
<comment type="caution">
    <text evidence="1">The sequence shown here is derived from an EMBL/GenBank/DDBJ whole genome shotgun (WGS) entry which is preliminary data.</text>
</comment>
<evidence type="ECO:0000313" key="2">
    <source>
        <dbReference type="Proteomes" id="UP000092634"/>
    </source>
</evidence>
<dbReference type="AlphaFoldDB" id="A0A1E8PN00"/>
<sequence>MQRRPTIGKLNCNRLPPLRAADSALAFVHDLDLGRVDRKEYETRNAAMPLPGGKIITVDQAVVSKTLSFLSSLWRQLRHSRSFTNVVY</sequence>
<evidence type="ECO:0000313" key="1">
    <source>
        <dbReference type="EMBL" id="OFJ47611.1"/>
    </source>
</evidence>
<accession>A0A1E8PN00</accession>
<name>A0A1E8PN00_9BURK</name>